<feature type="compositionally biased region" description="Basic and acidic residues" evidence="1">
    <location>
        <begin position="22"/>
        <end position="31"/>
    </location>
</feature>
<dbReference type="GeneID" id="80345288"/>
<evidence type="ECO:0000256" key="1">
    <source>
        <dbReference type="SAM" id="MobiDB-lite"/>
    </source>
</evidence>
<organism evidence="2 3">
    <name type="scientific">Nocardia wallacei</name>
    <dbReference type="NCBI Taxonomy" id="480035"/>
    <lineage>
        <taxon>Bacteria</taxon>
        <taxon>Bacillati</taxon>
        <taxon>Actinomycetota</taxon>
        <taxon>Actinomycetes</taxon>
        <taxon>Mycobacteriales</taxon>
        <taxon>Nocardiaceae</taxon>
        <taxon>Nocardia</taxon>
    </lineage>
</organism>
<dbReference type="AlphaFoldDB" id="A0A7G1KCJ0"/>
<dbReference type="KEGG" id="nwl:NWFMUON74_06640"/>
<feature type="region of interest" description="Disordered" evidence="1">
    <location>
        <begin position="1"/>
        <end position="31"/>
    </location>
</feature>
<keyword evidence="3" id="KW-1185">Reference proteome</keyword>
<evidence type="ECO:0000313" key="2">
    <source>
        <dbReference type="EMBL" id="BCK52892.1"/>
    </source>
</evidence>
<accession>A0A7G1KCJ0</accession>
<dbReference type="EMBL" id="AP023396">
    <property type="protein sequence ID" value="BCK52892.1"/>
    <property type="molecule type" value="Genomic_DNA"/>
</dbReference>
<sequence>MSTAAHDQPGAAGPPLPGGAERAGEVYRPADDEHRVRGRRIGGVRRRLDVLLRWLVIRLESHGFVGNGALSPAARRELSVRGIPGTATVLGVRPRRTEPGHRFWVRVQAEGQQPYETRVRQRVSEADLELMRPGDVVGCRVDPGDRDRVLLYVPSPAEATRVSIAKILADGRRADATVLAAAPVAADYGGRDDPVLRLDLELRAWDEPQPWRVRIVQPVPLPSIELVDLGRHLEVAFFTVDRGESVAVDWEASAEA</sequence>
<protein>
    <submittedName>
        <fullName evidence="2">Uncharacterized protein</fullName>
    </submittedName>
</protein>
<gene>
    <name evidence="2" type="ORF">NWFMUON74_06640</name>
</gene>
<dbReference type="RefSeq" id="WP_232110817.1">
    <property type="nucleotide sequence ID" value="NZ_AP023396.1"/>
</dbReference>
<name>A0A7G1KCJ0_9NOCA</name>
<reference evidence="2 3" key="1">
    <citation type="submission" date="2020-08" db="EMBL/GenBank/DDBJ databases">
        <title>Genome Sequencing of Nocardia wallacei strain FMUON74 and assembly.</title>
        <authorList>
            <person name="Toyokawa M."/>
            <person name="Uesaka K."/>
        </authorList>
    </citation>
    <scope>NUCLEOTIDE SEQUENCE [LARGE SCALE GENOMIC DNA]</scope>
    <source>
        <strain evidence="2 3">FMUON74</strain>
    </source>
</reference>
<proteinExistence type="predicted"/>
<dbReference type="Proteomes" id="UP000516173">
    <property type="component" value="Chromosome"/>
</dbReference>
<evidence type="ECO:0000313" key="3">
    <source>
        <dbReference type="Proteomes" id="UP000516173"/>
    </source>
</evidence>